<gene>
    <name evidence="10" type="ORF">ACFOD9_13155</name>
</gene>
<dbReference type="RefSeq" id="WP_379510671.1">
    <property type="nucleotide sequence ID" value="NZ_JBHRTQ010000011.1"/>
</dbReference>
<dbReference type="EMBL" id="JBHRTQ010000011">
    <property type="protein sequence ID" value="MFC3175202.1"/>
    <property type="molecule type" value="Genomic_DNA"/>
</dbReference>
<keyword evidence="5 7" id="KW-1133">Transmembrane helix</keyword>
<keyword evidence="4 10" id="KW-0067">ATP-binding</keyword>
<dbReference type="InterPro" id="IPR011527">
    <property type="entry name" value="ABC1_TM_dom"/>
</dbReference>
<dbReference type="InterPro" id="IPR017871">
    <property type="entry name" value="ABC_transporter-like_CS"/>
</dbReference>
<evidence type="ECO:0000256" key="2">
    <source>
        <dbReference type="ARBA" id="ARBA00022692"/>
    </source>
</evidence>
<reference evidence="11" key="1">
    <citation type="journal article" date="2019" name="Int. J. Syst. Evol. Microbiol.">
        <title>The Global Catalogue of Microorganisms (GCM) 10K type strain sequencing project: providing services to taxonomists for standard genome sequencing and annotation.</title>
        <authorList>
            <consortium name="The Broad Institute Genomics Platform"/>
            <consortium name="The Broad Institute Genome Sequencing Center for Infectious Disease"/>
            <person name="Wu L."/>
            <person name="Ma J."/>
        </authorList>
    </citation>
    <scope>NUCLEOTIDE SEQUENCE [LARGE SCALE GENOMIC DNA]</scope>
    <source>
        <strain evidence="11">KCTC 42984</strain>
    </source>
</reference>
<evidence type="ECO:0000256" key="6">
    <source>
        <dbReference type="ARBA" id="ARBA00023136"/>
    </source>
</evidence>
<dbReference type="Proteomes" id="UP001595604">
    <property type="component" value="Unassembled WGS sequence"/>
</dbReference>
<dbReference type="InterPro" id="IPR039421">
    <property type="entry name" value="Type_1_exporter"/>
</dbReference>
<evidence type="ECO:0000256" key="1">
    <source>
        <dbReference type="ARBA" id="ARBA00004651"/>
    </source>
</evidence>
<evidence type="ECO:0000313" key="11">
    <source>
        <dbReference type="Proteomes" id="UP001595604"/>
    </source>
</evidence>
<feature type="transmembrane region" description="Helical" evidence="7">
    <location>
        <begin position="73"/>
        <end position="94"/>
    </location>
</feature>
<dbReference type="GO" id="GO:0005524">
    <property type="term" value="F:ATP binding"/>
    <property type="evidence" value="ECO:0007669"/>
    <property type="project" value="UniProtKB-KW"/>
</dbReference>
<dbReference type="PANTHER" id="PTHR24221">
    <property type="entry name" value="ATP-BINDING CASSETTE SUB-FAMILY B"/>
    <property type="match status" value="1"/>
</dbReference>
<keyword evidence="3" id="KW-0547">Nucleotide-binding</keyword>
<feature type="transmembrane region" description="Helical" evidence="7">
    <location>
        <begin position="264"/>
        <end position="283"/>
    </location>
</feature>
<feature type="transmembrane region" description="Helical" evidence="7">
    <location>
        <begin position="20"/>
        <end position="42"/>
    </location>
</feature>
<accession>A0ABV7IT95</accession>
<keyword evidence="6 7" id="KW-0472">Membrane</keyword>
<feature type="transmembrane region" description="Helical" evidence="7">
    <location>
        <begin position="295"/>
        <end position="314"/>
    </location>
</feature>
<dbReference type="SUPFAM" id="SSF90123">
    <property type="entry name" value="ABC transporter transmembrane region"/>
    <property type="match status" value="1"/>
</dbReference>
<keyword evidence="2 7" id="KW-0812">Transmembrane</keyword>
<dbReference type="PANTHER" id="PTHR24221:SF654">
    <property type="entry name" value="ATP-BINDING CASSETTE SUB-FAMILY B MEMBER 6"/>
    <property type="match status" value="1"/>
</dbReference>
<dbReference type="InterPro" id="IPR003439">
    <property type="entry name" value="ABC_transporter-like_ATP-bd"/>
</dbReference>
<evidence type="ECO:0000256" key="7">
    <source>
        <dbReference type="SAM" id="Phobius"/>
    </source>
</evidence>
<proteinExistence type="predicted"/>
<dbReference type="InterPro" id="IPR003593">
    <property type="entry name" value="AAA+_ATPase"/>
</dbReference>
<protein>
    <submittedName>
        <fullName evidence="10">ABC transporter ATP-binding protein</fullName>
    </submittedName>
</protein>
<feature type="transmembrane region" description="Helical" evidence="7">
    <location>
        <begin position="159"/>
        <end position="188"/>
    </location>
</feature>
<feature type="domain" description="ABC transmembrane type-1" evidence="9">
    <location>
        <begin position="41"/>
        <end position="276"/>
    </location>
</feature>
<evidence type="ECO:0000313" key="10">
    <source>
        <dbReference type="EMBL" id="MFC3175202.1"/>
    </source>
</evidence>
<evidence type="ECO:0000256" key="5">
    <source>
        <dbReference type="ARBA" id="ARBA00022989"/>
    </source>
</evidence>
<dbReference type="PROSITE" id="PS50893">
    <property type="entry name" value="ABC_TRANSPORTER_2"/>
    <property type="match status" value="1"/>
</dbReference>
<dbReference type="PROSITE" id="PS00211">
    <property type="entry name" value="ABC_TRANSPORTER_1"/>
    <property type="match status" value="1"/>
</dbReference>
<feature type="domain" description="ABC transporter" evidence="8">
    <location>
        <begin position="360"/>
        <end position="598"/>
    </location>
</feature>
<evidence type="ECO:0000256" key="4">
    <source>
        <dbReference type="ARBA" id="ARBA00022840"/>
    </source>
</evidence>
<name>A0ABV7IT95_9SPHN</name>
<dbReference type="Gene3D" id="1.20.1560.10">
    <property type="entry name" value="ABC transporter type 1, transmembrane domain"/>
    <property type="match status" value="1"/>
</dbReference>
<dbReference type="PROSITE" id="PS50929">
    <property type="entry name" value="ABC_TM1F"/>
    <property type="match status" value="1"/>
</dbReference>
<dbReference type="Pfam" id="PF00005">
    <property type="entry name" value="ABC_tran"/>
    <property type="match status" value="1"/>
</dbReference>
<dbReference type="InterPro" id="IPR027417">
    <property type="entry name" value="P-loop_NTPase"/>
</dbReference>
<dbReference type="Gene3D" id="3.40.50.300">
    <property type="entry name" value="P-loop containing nucleotide triphosphate hydrolases"/>
    <property type="match status" value="1"/>
</dbReference>
<evidence type="ECO:0000256" key="3">
    <source>
        <dbReference type="ARBA" id="ARBA00022741"/>
    </source>
</evidence>
<dbReference type="SMART" id="SM00382">
    <property type="entry name" value="AAA"/>
    <property type="match status" value="1"/>
</dbReference>
<evidence type="ECO:0000259" key="9">
    <source>
        <dbReference type="PROSITE" id="PS50929"/>
    </source>
</evidence>
<comment type="caution">
    <text evidence="10">The sequence shown here is derived from an EMBL/GenBank/DDBJ whole genome shotgun (WGS) entry which is preliminary data.</text>
</comment>
<organism evidence="10 11">
    <name type="scientific">Novosphingobium bradum</name>
    <dbReference type="NCBI Taxonomy" id="1737444"/>
    <lineage>
        <taxon>Bacteria</taxon>
        <taxon>Pseudomonadati</taxon>
        <taxon>Pseudomonadota</taxon>
        <taxon>Alphaproteobacteria</taxon>
        <taxon>Sphingomonadales</taxon>
        <taxon>Sphingomonadaceae</taxon>
        <taxon>Novosphingobium</taxon>
    </lineage>
</organism>
<dbReference type="InterPro" id="IPR036640">
    <property type="entry name" value="ABC1_TM_sf"/>
</dbReference>
<comment type="subcellular location">
    <subcellularLocation>
        <location evidence="1">Cell membrane</location>
        <topology evidence="1">Multi-pass membrane protein</topology>
    </subcellularLocation>
</comment>
<dbReference type="SUPFAM" id="SSF52540">
    <property type="entry name" value="P-loop containing nucleoside triphosphate hydrolases"/>
    <property type="match status" value="1"/>
</dbReference>
<evidence type="ECO:0000259" key="8">
    <source>
        <dbReference type="PROSITE" id="PS50893"/>
    </source>
</evidence>
<sequence>MLKELYLIARPSGLKRLIAVLVVTVLQATVQTIAVFSLLPFLSAVSDIAAFRRSALGRLFVQVVGQGSSDHRIMLAAGTLALGILVLGNGLSLFSDHYRTKFAFSVAQDLRVRLLRQLVARRYEYFLGINSSVLIKNLVDDVGKVGADLVLPALDLVSRVLIVVFMAIAVLFVEPLVVVIGGVVVLAYNRLVMHPIRRKAHATSGAILDGIRQLHFEIFQALGGIKQILAAEKGGYFVNRVGQASSRMVRAMARVPMYAALPRSGFEVLVFGGMIVWVMSSIVAGENLAVLMPRIGFIAVVAYRVMPSLQLMFAQAALLNSSRQALDEVTGLLREQDRWLAAGQPPADLGEDRLGWSHSIRFERVSFGYQGADGPAVAELDFKIGKGERVAFVGPTGSGKSTLIDLLIGLLEPTGGRILVDDRPLDAGRIGPWRRTIGYVSQDLFLLDGSIAQNVAFGCDDDELDRARVLEIAEIAQARAFIETGQASGLDTVVGERGVRLSGGQRQRLALARALYFNPSVLVLDEATSALDPVTERNVTEAIRRGGGEVTVVTVAHRMSTVKDYDRIHFLENGRIVFSGSYNDLVENEDRFRSFIADSV</sequence>
<keyword evidence="11" id="KW-1185">Reference proteome</keyword>